<feature type="region of interest" description="Disordered" evidence="1">
    <location>
        <begin position="1"/>
        <end position="53"/>
    </location>
</feature>
<gene>
    <name evidence="2" type="ORF">CYCCA115_LOCUS20089</name>
</gene>
<name>A0AAD2JM10_9STRA</name>
<comment type="caution">
    <text evidence="2">The sequence shown here is derived from an EMBL/GenBank/DDBJ whole genome shotgun (WGS) entry which is preliminary data.</text>
</comment>
<accession>A0AAD2JM10</accession>
<evidence type="ECO:0000313" key="2">
    <source>
        <dbReference type="EMBL" id="CAJ1963279.1"/>
    </source>
</evidence>
<protein>
    <submittedName>
        <fullName evidence="2">Uncharacterized protein</fullName>
    </submittedName>
</protein>
<evidence type="ECO:0000313" key="3">
    <source>
        <dbReference type="Proteomes" id="UP001295423"/>
    </source>
</evidence>
<evidence type="ECO:0000256" key="1">
    <source>
        <dbReference type="SAM" id="MobiDB-lite"/>
    </source>
</evidence>
<sequence>MNNQSSSPSSCSSSNSGNTTSGINESSSLPAPSSLRSLRAGIHRSFPNRPPMFTHRSLEALGLSSSSNSSLNPDHPAIRNQRDILNAALAVIHADDDLLAQLVSSSNSRNKKRDLQRGGPPRQ</sequence>
<organism evidence="2 3">
    <name type="scientific">Cylindrotheca closterium</name>
    <dbReference type="NCBI Taxonomy" id="2856"/>
    <lineage>
        <taxon>Eukaryota</taxon>
        <taxon>Sar</taxon>
        <taxon>Stramenopiles</taxon>
        <taxon>Ochrophyta</taxon>
        <taxon>Bacillariophyta</taxon>
        <taxon>Bacillariophyceae</taxon>
        <taxon>Bacillariophycidae</taxon>
        <taxon>Bacillariales</taxon>
        <taxon>Bacillariaceae</taxon>
        <taxon>Cylindrotheca</taxon>
    </lineage>
</organism>
<feature type="compositionally biased region" description="Low complexity" evidence="1">
    <location>
        <begin position="1"/>
        <end position="40"/>
    </location>
</feature>
<feature type="region of interest" description="Disordered" evidence="1">
    <location>
        <begin position="103"/>
        <end position="123"/>
    </location>
</feature>
<dbReference type="EMBL" id="CAKOGP040002136">
    <property type="protein sequence ID" value="CAJ1963279.1"/>
    <property type="molecule type" value="Genomic_DNA"/>
</dbReference>
<dbReference type="AlphaFoldDB" id="A0AAD2JM10"/>
<keyword evidence="3" id="KW-1185">Reference proteome</keyword>
<proteinExistence type="predicted"/>
<dbReference type="Proteomes" id="UP001295423">
    <property type="component" value="Unassembled WGS sequence"/>
</dbReference>
<reference evidence="2" key="1">
    <citation type="submission" date="2023-08" db="EMBL/GenBank/DDBJ databases">
        <authorList>
            <person name="Audoor S."/>
            <person name="Bilcke G."/>
        </authorList>
    </citation>
    <scope>NUCLEOTIDE SEQUENCE</scope>
</reference>